<accession>A0A2P2IXP5</accession>
<organism evidence="1">
    <name type="scientific">Rhizophora mucronata</name>
    <name type="common">Asiatic mangrove</name>
    <dbReference type="NCBI Taxonomy" id="61149"/>
    <lineage>
        <taxon>Eukaryota</taxon>
        <taxon>Viridiplantae</taxon>
        <taxon>Streptophyta</taxon>
        <taxon>Embryophyta</taxon>
        <taxon>Tracheophyta</taxon>
        <taxon>Spermatophyta</taxon>
        <taxon>Magnoliopsida</taxon>
        <taxon>eudicotyledons</taxon>
        <taxon>Gunneridae</taxon>
        <taxon>Pentapetalae</taxon>
        <taxon>rosids</taxon>
        <taxon>fabids</taxon>
        <taxon>Malpighiales</taxon>
        <taxon>Rhizophoraceae</taxon>
        <taxon>Rhizophora</taxon>
    </lineage>
</organism>
<dbReference type="AlphaFoldDB" id="A0A2P2IXP5"/>
<reference evidence="1" key="1">
    <citation type="submission" date="2018-02" db="EMBL/GenBank/DDBJ databases">
        <title>Rhizophora mucronata_Transcriptome.</title>
        <authorList>
            <person name="Meera S.P."/>
            <person name="Sreeshan A."/>
            <person name="Augustine A."/>
        </authorList>
    </citation>
    <scope>NUCLEOTIDE SEQUENCE</scope>
    <source>
        <tissue evidence="1">Leaf</tissue>
    </source>
</reference>
<proteinExistence type="predicted"/>
<evidence type="ECO:0000313" key="1">
    <source>
        <dbReference type="EMBL" id="MBW85990.1"/>
    </source>
</evidence>
<protein>
    <submittedName>
        <fullName evidence="1">Uncharacterized protein</fullName>
    </submittedName>
</protein>
<sequence length="62" mass="7229">MCKTWLACTDVSKAHAKKIMKKNTCTAMAYEFLEENTSSENFVILYRLINEKVEETRIWGLP</sequence>
<dbReference type="EMBL" id="GGEC01005507">
    <property type="protein sequence ID" value="MBW85990.1"/>
    <property type="molecule type" value="Transcribed_RNA"/>
</dbReference>
<name>A0A2P2IXP5_RHIMU</name>